<feature type="binding site" evidence="9">
    <location>
        <position position="89"/>
    </location>
    <ligand>
        <name>Mg(2+)</name>
        <dbReference type="ChEBI" id="CHEBI:18420"/>
    </ligand>
</feature>
<dbReference type="GO" id="GO:0004789">
    <property type="term" value="F:thiamine-phosphate diphosphorylase activity"/>
    <property type="evidence" value="ECO:0007669"/>
    <property type="project" value="UniProtKB-EC"/>
</dbReference>
<dbReference type="PANTHER" id="PTHR20857:SF15">
    <property type="entry name" value="THIAMINE-PHOSPHATE SYNTHASE"/>
    <property type="match status" value="1"/>
</dbReference>
<evidence type="ECO:0000256" key="9">
    <source>
        <dbReference type="HAMAP-Rule" id="MF_00097"/>
    </source>
</evidence>
<feature type="domain" description="Thiamine phosphate synthase/TenI" evidence="12">
    <location>
        <begin position="8"/>
        <end position="190"/>
    </location>
</feature>
<evidence type="ECO:0000259" key="12">
    <source>
        <dbReference type="Pfam" id="PF02581"/>
    </source>
</evidence>
<dbReference type="EC" id="2.5.1.3" evidence="9"/>
<evidence type="ECO:0000256" key="11">
    <source>
        <dbReference type="RuleBase" id="RU004253"/>
    </source>
</evidence>
<reference evidence="13 14" key="1">
    <citation type="submission" date="2023-11" db="EMBL/GenBank/DDBJ databases">
        <authorList>
            <person name="Bao R."/>
        </authorList>
    </citation>
    <scope>NUCLEOTIDE SEQUENCE [LARGE SCALE GENOMIC DNA]</scope>
    <source>
        <strain evidence="13 14">PJ23</strain>
    </source>
</reference>
<comment type="similarity">
    <text evidence="9 10">Belongs to the thiamine-phosphate synthase family.</text>
</comment>
<feature type="binding site" evidence="9">
    <location>
        <begin position="136"/>
        <end position="138"/>
    </location>
    <ligand>
        <name>2-[(2R,5Z)-2-carboxy-4-methylthiazol-5(2H)-ylidene]ethyl phosphate</name>
        <dbReference type="ChEBI" id="CHEBI:62899"/>
    </ligand>
</feature>
<sequence length="211" mass="21513">MTLPDLSLYLVAGRPACSRSLEETVAAAVRGGVTIVQLRDPDGATRDLIADAGALLNLLRPLGIPLIINDRVDVVLATGADGVHLGQDDMTARDARTVLGPDRIIGLSVGSSGEVEGSREDLRHVDYVGIGPIRGTSTKADAGAAIGVDGFQKVLSLVDRPAVAIGGLGLGSVGPVIRAGARGVAVVSAICGADDPETAARRIREEIAAAR</sequence>
<keyword evidence="5 9" id="KW-0784">Thiamine biosynthesis</keyword>
<comment type="caution">
    <text evidence="13">The sequence shown here is derived from an EMBL/GenBank/DDBJ whole genome shotgun (WGS) entry which is preliminary data.</text>
</comment>
<name>A0ABU4RPW9_9HYPH</name>
<keyword evidence="3 9" id="KW-0479">Metal-binding</keyword>
<feature type="binding site" evidence="9">
    <location>
        <position position="108"/>
    </location>
    <ligand>
        <name>4-amino-2-methyl-5-(diphosphooxymethyl)pyrimidine</name>
        <dbReference type="ChEBI" id="CHEBI:57841"/>
    </ligand>
</feature>
<evidence type="ECO:0000256" key="6">
    <source>
        <dbReference type="ARBA" id="ARBA00047334"/>
    </source>
</evidence>
<comment type="catalytic activity">
    <reaction evidence="6 9 10">
        <text>4-methyl-5-(2-phosphooxyethyl)-thiazole + 4-amino-2-methyl-5-(diphosphooxymethyl)pyrimidine + H(+) = thiamine phosphate + diphosphate</text>
        <dbReference type="Rhea" id="RHEA:22328"/>
        <dbReference type="ChEBI" id="CHEBI:15378"/>
        <dbReference type="ChEBI" id="CHEBI:33019"/>
        <dbReference type="ChEBI" id="CHEBI:37575"/>
        <dbReference type="ChEBI" id="CHEBI:57841"/>
        <dbReference type="ChEBI" id="CHEBI:58296"/>
        <dbReference type="EC" id="2.5.1.3"/>
    </reaction>
</comment>
<feature type="binding site" evidence="9">
    <location>
        <position position="139"/>
    </location>
    <ligand>
        <name>4-amino-2-methyl-5-(diphosphooxymethyl)pyrimidine</name>
        <dbReference type="ChEBI" id="CHEBI:57841"/>
    </ligand>
</feature>
<dbReference type="PANTHER" id="PTHR20857">
    <property type="entry name" value="THIAMINE-PHOSPHATE PYROPHOSPHORYLASE"/>
    <property type="match status" value="1"/>
</dbReference>
<dbReference type="Gene3D" id="3.20.20.70">
    <property type="entry name" value="Aldolase class I"/>
    <property type="match status" value="1"/>
</dbReference>
<dbReference type="InterPro" id="IPR034291">
    <property type="entry name" value="TMP_synthase"/>
</dbReference>
<comment type="pathway">
    <text evidence="1 9 11">Cofactor biosynthesis; thiamine diphosphate biosynthesis; thiamine phosphate from 4-amino-2-methyl-5-diphosphomethylpyrimidine and 4-methyl-5-(2-phosphoethyl)-thiazole: step 1/1.</text>
</comment>
<proteinExistence type="inferred from homology"/>
<dbReference type="InterPro" id="IPR022998">
    <property type="entry name" value="ThiamineP_synth_TenI"/>
</dbReference>
<gene>
    <name evidence="9 13" type="primary">thiE</name>
    <name evidence="13" type="ORF">SCD90_12405</name>
</gene>
<dbReference type="RefSeq" id="WP_319844990.1">
    <property type="nucleotide sequence ID" value="NZ_JAXAFJ010000007.1"/>
</dbReference>
<comment type="catalytic activity">
    <reaction evidence="7 9 10">
        <text>2-(2-carboxy-4-methylthiazol-5-yl)ethyl phosphate + 4-amino-2-methyl-5-(diphosphooxymethyl)pyrimidine + 2 H(+) = thiamine phosphate + CO2 + diphosphate</text>
        <dbReference type="Rhea" id="RHEA:47848"/>
        <dbReference type="ChEBI" id="CHEBI:15378"/>
        <dbReference type="ChEBI" id="CHEBI:16526"/>
        <dbReference type="ChEBI" id="CHEBI:33019"/>
        <dbReference type="ChEBI" id="CHEBI:37575"/>
        <dbReference type="ChEBI" id="CHEBI:57841"/>
        <dbReference type="ChEBI" id="CHEBI:62890"/>
        <dbReference type="EC" id="2.5.1.3"/>
    </reaction>
</comment>
<evidence type="ECO:0000256" key="10">
    <source>
        <dbReference type="RuleBase" id="RU003826"/>
    </source>
</evidence>
<dbReference type="HAMAP" id="MF_00097">
    <property type="entry name" value="TMP_synthase"/>
    <property type="match status" value="1"/>
</dbReference>
<keyword evidence="2 9" id="KW-0808">Transferase</keyword>
<evidence type="ECO:0000256" key="4">
    <source>
        <dbReference type="ARBA" id="ARBA00022842"/>
    </source>
</evidence>
<dbReference type="InterPro" id="IPR036206">
    <property type="entry name" value="ThiamineP_synth_sf"/>
</dbReference>
<evidence type="ECO:0000256" key="3">
    <source>
        <dbReference type="ARBA" id="ARBA00022723"/>
    </source>
</evidence>
<comment type="caution">
    <text evidence="9">Lacks conserved residue(s) required for the propagation of feature annotation.</text>
</comment>
<dbReference type="Proteomes" id="UP001274321">
    <property type="component" value="Unassembled WGS sequence"/>
</dbReference>
<dbReference type="NCBIfam" id="TIGR00693">
    <property type="entry name" value="thiE"/>
    <property type="match status" value="1"/>
</dbReference>
<organism evidence="13 14">
    <name type="scientific">Terrihabitans rhizophilus</name>
    <dbReference type="NCBI Taxonomy" id="3092662"/>
    <lineage>
        <taxon>Bacteria</taxon>
        <taxon>Pseudomonadati</taxon>
        <taxon>Pseudomonadota</taxon>
        <taxon>Alphaproteobacteria</taxon>
        <taxon>Hyphomicrobiales</taxon>
        <taxon>Terrihabitans</taxon>
    </lineage>
</organism>
<evidence type="ECO:0000256" key="2">
    <source>
        <dbReference type="ARBA" id="ARBA00022679"/>
    </source>
</evidence>
<keyword evidence="14" id="KW-1185">Reference proteome</keyword>
<comment type="cofactor">
    <cofactor evidence="9">
        <name>Mg(2+)</name>
        <dbReference type="ChEBI" id="CHEBI:18420"/>
    </cofactor>
    <text evidence="9">Binds 1 Mg(2+) ion per subunit.</text>
</comment>
<evidence type="ECO:0000313" key="14">
    <source>
        <dbReference type="Proteomes" id="UP001274321"/>
    </source>
</evidence>
<evidence type="ECO:0000313" key="13">
    <source>
        <dbReference type="EMBL" id="MDX6806867.1"/>
    </source>
</evidence>
<feature type="binding site" evidence="9">
    <location>
        <position position="167"/>
    </location>
    <ligand>
        <name>2-[(2R,5Z)-2-carboxy-4-methylthiazol-5(2H)-ylidene]ethyl phosphate</name>
        <dbReference type="ChEBI" id="CHEBI:62899"/>
    </ligand>
</feature>
<comment type="catalytic activity">
    <reaction evidence="8 9 10">
        <text>2-[(2R,5Z)-2-carboxy-4-methylthiazol-5(2H)-ylidene]ethyl phosphate + 4-amino-2-methyl-5-(diphosphooxymethyl)pyrimidine + 2 H(+) = thiamine phosphate + CO2 + diphosphate</text>
        <dbReference type="Rhea" id="RHEA:47844"/>
        <dbReference type="ChEBI" id="CHEBI:15378"/>
        <dbReference type="ChEBI" id="CHEBI:16526"/>
        <dbReference type="ChEBI" id="CHEBI:33019"/>
        <dbReference type="ChEBI" id="CHEBI:37575"/>
        <dbReference type="ChEBI" id="CHEBI:57841"/>
        <dbReference type="ChEBI" id="CHEBI:62899"/>
        <dbReference type="EC" id="2.5.1.3"/>
    </reaction>
</comment>
<comment type="function">
    <text evidence="9">Condenses 4-methyl-5-(beta-hydroxyethyl)thiazole monophosphate (THZ-P) and 2-methyl-4-amino-5-hydroxymethyl pyrimidine pyrophosphate (HMP-PP) to form thiamine monophosphate (TMP).</text>
</comment>
<evidence type="ECO:0000256" key="8">
    <source>
        <dbReference type="ARBA" id="ARBA00047883"/>
    </source>
</evidence>
<feature type="binding site" evidence="9">
    <location>
        <position position="70"/>
    </location>
    <ligand>
        <name>Mg(2+)</name>
        <dbReference type="ChEBI" id="CHEBI:18420"/>
    </ligand>
</feature>
<feature type="binding site" evidence="9">
    <location>
        <position position="69"/>
    </location>
    <ligand>
        <name>4-amino-2-methyl-5-(diphosphooxymethyl)pyrimidine</name>
        <dbReference type="ChEBI" id="CHEBI:57841"/>
    </ligand>
</feature>
<feature type="binding site" evidence="9">
    <location>
        <begin position="187"/>
        <end position="188"/>
    </location>
    <ligand>
        <name>2-[(2R,5Z)-2-carboxy-4-methylthiazol-5(2H)-ylidene]ethyl phosphate</name>
        <dbReference type="ChEBI" id="CHEBI:62899"/>
    </ligand>
</feature>
<dbReference type="Pfam" id="PF02581">
    <property type="entry name" value="TMP-TENI"/>
    <property type="match status" value="1"/>
</dbReference>
<protein>
    <recommendedName>
        <fullName evidence="9">Thiamine-phosphate synthase</fullName>
        <shortName evidence="9">TP synthase</shortName>
        <shortName evidence="9">TPS</shortName>
        <ecNumber evidence="9">2.5.1.3</ecNumber>
    </recommendedName>
    <alternativeName>
        <fullName evidence="9">Thiamine-phosphate pyrophosphorylase</fullName>
        <shortName evidence="9">TMP pyrophosphorylase</shortName>
        <shortName evidence="9">TMP-PPase</shortName>
    </alternativeName>
</protein>
<evidence type="ECO:0000256" key="7">
    <source>
        <dbReference type="ARBA" id="ARBA00047851"/>
    </source>
</evidence>
<dbReference type="EMBL" id="JAXAFJ010000007">
    <property type="protein sequence ID" value="MDX6806867.1"/>
    <property type="molecule type" value="Genomic_DNA"/>
</dbReference>
<dbReference type="SUPFAM" id="SSF51391">
    <property type="entry name" value="Thiamin phosphate synthase"/>
    <property type="match status" value="1"/>
</dbReference>
<dbReference type="InterPro" id="IPR013785">
    <property type="entry name" value="Aldolase_TIM"/>
</dbReference>
<keyword evidence="4 9" id="KW-0460">Magnesium</keyword>
<accession>A0ABU4RPW9</accession>
<evidence type="ECO:0000256" key="1">
    <source>
        <dbReference type="ARBA" id="ARBA00005165"/>
    </source>
</evidence>
<dbReference type="CDD" id="cd00564">
    <property type="entry name" value="TMP_TenI"/>
    <property type="match status" value="1"/>
</dbReference>
<evidence type="ECO:0000256" key="5">
    <source>
        <dbReference type="ARBA" id="ARBA00022977"/>
    </source>
</evidence>